<accession>A0A5B0X5H6</accession>
<evidence type="ECO:0000313" key="2">
    <source>
        <dbReference type="EMBL" id="KAA1194566.1"/>
    </source>
</evidence>
<comment type="caution">
    <text evidence="2">The sequence shown here is derived from an EMBL/GenBank/DDBJ whole genome shotgun (WGS) entry which is preliminary data.</text>
</comment>
<name>A0A5B0X5H6_9GAMM</name>
<dbReference type="AlphaFoldDB" id="A0A5B0X5H6"/>
<dbReference type="Pfam" id="PF12228">
    <property type="entry name" value="DUF3604"/>
    <property type="match status" value="1"/>
</dbReference>
<gene>
    <name evidence="2" type="ORF">F0M18_03835</name>
</gene>
<organism evidence="2 3">
    <name type="scientific">Pseudohalioglobus sediminis</name>
    <dbReference type="NCBI Taxonomy" id="2606449"/>
    <lineage>
        <taxon>Bacteria</taxon>
        <taxon>Pseudomonadati</taxon>
        <taxon>Pseudomonadota</taxon>
        <taxon>Gammaproteobacteria</taxon>
        <taxon>Cellvibrionales</taxon>
        <taxon>Halieaceae</taxon>
        <taxon>Pseudohalioglobus</taxon>
    </lineage>
</organism>
<reference evidence="2 3" key="1">
    <citation type="submission" date="2019-09" db="EMBL/GenBank/DDBJ databases">
        <authorList>
            <person name="Chen X.-Y."/>
        </authorList>
    </citation>
    <scope>NUCLEOTIDE SEQUENCE [LARGE SCALE GENOMIC DNA]</scope>
    <source>
        <strain evidence="2 3">NY5</strain>
    </source>
</reference>
<dbReference type="InterPro" id="IPR022028">
    <property type="entry name" value="DUF3604"/>
</dbReference>
<dbReference type="EMBL" id="VTUX01000001">
    <property type="protein sequence ID" value="KAA1194566.1"/>
    <property type="molecule type" value="Genomic_DNA"/>
</dbReference>
<evidence type="ECO:0000256" key="1">
    <source>
        <dbReference type="SAM" id="MobiDB-lite"/>
    </source>
</evidence>
<protein>
    <submittedName>
        <fullName evidence="2">DUF3604 domain-containing protein</fullName>
    </submittedName>
</protein>
<feature type="region of interest" description="Disordered" evidence="1">
    <location>
        <begin position="1"/>
        <end position="28"/>
    </location>
</feature>
<proteinExistence type="predicted"/>
<keyword evidence="3" id="KW-1185">Reference proteome</keyword>
<sequence length="699" mass="76812">MQSRAAWPGSSGVSRAGRERRQRTGRSGWMIEKPWRRHGGAVALCFVGLSGLAGCGGVEPPPESVFAAREFAVPSTPAPCEKRLGQRQALFGDLHVHTALSSDAWNFDVRAEPDDAYAYAFGEAIKLPPGADREARSVRIGRPLDFAAVTDHAEFFGEQSVCKDPSAPGYASDFCEVMRSGEGRAPRLLLQIMSPFSSRQREVCGEDGADCALRAEQTWQQVIDAAERWNDTSAACERTTFVAYEYSSFRLGSNLHRNVIFRGTAVPQRPISYLDAHREWDLWRILKEQCQDSDSGCDVLAIPHNSNISNGRMFAVDYPGAGSQREQARRALLRQQLEPVVEVMQHKGDSECRNGLPGVLGGEDELCGFERFEDLAFSRFVDEGEQVGECYQGPLADWLPRLGPSCLHRNSYVRYALIEGLREQARLGVNPYKMGLLASTDTHNAIAGGVQEADFPGHLGNGDATRLQRVQFSADIPGNAYNNPGGLVGVWAEENSRASIFDALRRREVFGTSGPRIQPRFFGAWALQGDLCAQPDMAARAYEQAVPMGSDLPARRGEAPEFLVAALADPGSLRFPGTPLQRLQVVKGWADAQGNHHQRVFHVAGHAGGAARVDPESCQPQGQGFAQLCAVWRDPEFDPEVSAVYYLRAVENPSCRYTAQQCLQLPSDQRPQDCAEPVFSHVIQERAWSSPIWYSSGGD</sequence>
<dbReference type="Proteomes" id="UP000323708">
    <property type="component" value="Unassembled WGS sequence"/>
</dbReference>
<evidence type="ECO:0000313" key="3">
    <source>
        <dbReference type="Proteomes" id="UP000323708"/>
    </source>
</evidence>